<dbReference type="GO" id="GO:0005886">
    <property type="term" value="C:plasma membrane"/>
    <property type="evidence" value="ECO:0007669"/>
    <property type="project" value="UniProtKB-SubCell"/>
</dbReference>
<feature type="transmembrane region" description="Helical" evidence="12">
    <location>
        <begin position="1061"/>
        <end position="1079"/>
    </location>
</feature>
<dbReference type="FunFam" id="1.20.1560.10:FF:000055">
    <property type="entry name" value="ABC multidrug transporter (Eurofung)"/>
    <property type="match status" value="1"/>
</dbReference>
<evidence type="ECO:0000256" key="2">
    <source>
        <dbReference type="ARBA" id="ARBA00009726"/>
    </source>
</evidence>
<feature type="transmembrane region" description="Helical" evidence="12">
    <location>
        <begin position="1195"/>
        <end position="1219"/>
    </location>
</feature>
<keyword evidence="4" id="KW-1003">Cell membrane</keyword>
<comment type="similarity">
    <text evidence="2">Belongs to the ABC transporter superfamily. ABCC family. Conjugate transporter (TC 3.A.1.208) subfamily.</text>
</comment>
<accession>A0A9P8CVP2</accession>
<dbReference type="OrthoDB" id="6500128at2759"/>
<evidence type="ECO:0000256" key="1">
    <source>
        <dbReference type="ARBA" id="ARBA00004651"/>
    </source>
</evidence>
<dbReference type="SUPFAM" id="SSF90123">
    <property type="entry name" value="ABC transporter transmembrane region"/>
    <property type="match status" value="2"/>
</dbReference>
<feature type="transmembrane region" description="Helical" evidence="12">
    <location>
        <begin position="314"/>
        <end position="331"/>
    </location>
</feature>
<dbReference type="GO" id="GO:0016887">
    <property type="term" value="F:ATP hydrolysis activity"/>
    <property type="evidence" value="ECO:0007669"/>
    <property type="project" value="InterPro"/>
</dbReference>
<feature type="transmembrane region" description="Helical" evidence="12">
    <location>
        <begin position="101"/>
        <end position="119"/>
    </location>
</feature>
<dbReference type="SUPFAM" id="SSF52540">
    <property type="entry name" value="P-loop containing nucleoside triphosphate hydrolases"/>
    <property type="match status" value="2"/>
</dbReference>
<feature type="transmembrane region" description="Helical" evidence="12">
    <location>
        <begin position="494"/>
        <end position="521"/>
    </location>
</feature>
<keyword evidence="9 12" id="KW-0472">Membrane</keyword>
<dbReference type="InterPro" id="IPR011527">
    <property type="entry name" value="ABC1_TM_dom"/>
</dbReference>
<dbReference type="RefSeq" id="XP_046122210.1">
    <property type="nucleotide sequence ID" value="XM_046264636.1"/>
</dbReference>
<evidence type="ECO:0000259" key="13">
    <source>
        <dbReference type="PROSITE" id="PS50893"/>
    </source>
</evidence>
<feature type="transmembrane region" description="Helical" evidence="12">
    <location>
        <begin position="69"/>
        <end position="89"/>
    </location>
</feature>
<dbReference type="GO" id="GO:0005524">
    <property type="term" value="F:ATP binding"/>
    <property type="evidence" value="ECO:0007669"/>
    <property type="project" value="UniProtKB-KW"/>
</dbReference>
<dbReference type="CDD" id="cd18580">
    <property type="entry name" value="ABC_6TM_ABCC_D2"/>
    <property type="match status" value="1"/>
</dbReference>
<dbReference type="PROSITE" id="PS50929">
    <property type="entry name" value="ABC_TM1F"/>
    <property type="match status" value="2"/>
</dbReference>
<evidence type="ECO:0000256" key="12">
    <source>
        <dbReference type="SAM" id="Phobius"/>
    </source>
</evidence>
<feature type="domain" description="ABC transmembrane type-1" evidence="14">
    <location>
        <begin position="277"/>
        <end position="560"/>
    </location>
</feature>
<evidence type="ECO:0000256" key="9">
    <source>
        <dbReference type="ARBA" id="ARBA00023136"/>
    </source>
</evidence>
<dbReference type="InterPro" id="IPR050173">
    <property type="entry name" value="ABC_transporter_C-like"/>
</dbReference>
<comment type="subcellular location">
    <subcellularLocation>
        <location evidence="1">Cell membrane</location>
        <topology evidence="1">Multi-pass membrane protein</topology>
    </subcellularLocation>
</comment>
<evidence type="ECO:0000313" key="16">
    <source>
        <dbReference type="Proteomes" id="UP000887229"/>
    </source>
</evidence>
<keyword evidence="16" id="KW-1185">Reference proteome</keyword>
<dbReference type="PROSITE" id="PS00211">
    <property type="entry name" value="ABC_TRANSPORTER_1"/>
    <property type="match status" value="2"/>
</dbReference>
<keyword evidence="10" id="KW-0325">Glycoprotein</keyword>
<evidence type="ECO:0000259" key="14">
    <source>
        <dbReference type="PROSITE" id="PS50929"/>
    </source>
</evidence>
<dbReference type="SMART" id="SM00382">
    <property type="entry name" value="AAA"/>
    <property type="match status" value="2"/>
</dbReference>
<evidence type="ECO:0000256" key="6">
    <source>
        <dbReference type="ARBA" id="ARBA00022741"/>
    </source>
</evidence>
<feature type="region of interest" description="Disordered" evidence="11">
    <location>
        <begin position="616"/>
        <end position="650"/>
    </location>
</feature>
<dbReference type="FunFam" id="3.40.50.300:FF:002145">
    <property type="entry name" value="ABC transporter (MsbA subfamily)"/>
    <property type="match status" value="1"/>
</dbReference>
<dbReference type="CDD" id="cd18579">
    <property type="entry name" value="ABC_6TM_ABCC_D1"/>
    <property type="match status" value="1"/>
</dbReference>
<keyword evidence="3" id="KW-0813">Transport</keyword>
<sequence>MSRRRDDACPDGSFGPWAGPDCRGGFDFTLLFEETILSILLSAVFLCLAALDVASCLKAPTKIRPHAVTWLKLTLATGLVALSAAALGIHATEDDTSQTITTVPSAALALVASIVFAVLSTLKQRASLRPSLLITAYLSLSVLLDAARARTLWLSPSVSTSTRSLLTASLTLRAVILLLESTEKRSYLLPEYRSVSAETTSGPINTSLFWWLNPLFLRGYRSLLHYDHLGRLDEELESERLAVRLRHAWRNVKDQKKPNALFGAWLSAFQGPILLPAFARLFQIGFTFAQPFLVTAAIRLAALPQQDPYNNLGYGLIGAYILVYGGIAISVSQSEWRAWRAATMMRGSVVPLIHDKAVVLDSSTNTGLSHMGALTLISTDIETIVSGLTQLHETWSNVIELALSIYLLERQLGVSCVMSIGFSLVVMVGTGFLAVPTGTRQALWNQASQERVAATSHTLGSVKWIKISGLTNIAFSALRNLRAHELQVSERFRWLLGGSLVLSLSTPILGPLLTFATAAGVSLHSDSGLSIAQIFTAFSIMVLLNSPLTKLVIALPQIAGAVTSFQRIQDFLNAQEYRDARAVMPLGEEKDGVLVAEKAPDSGRIMATMSGAFFWSDSTPETGPETGEETQEKGDAKSAGEAQAVAKHEHTPPTVVISPSLRIARNTLTVIMGPVGCGKSSLLRALLGELSVQGNVSVGCAGPIAFCEQSPWLPNETVHQVITGRLPSDAGDKNNADVSSTLSEDDDWYRTVLRACRLERDIETWPRGEETRVGSKGITMSGGQKQRLSLARAIYARRELLLLDDSFSGIDASTEDALFMGLLGPNGLLRSSNMTTIMTSSSTRVLAFADRLITMNQEGHVTDMKDLNTAEGDTIASEVLEKIGRWAEREAHEGGPRTAAAAALRGDGQPETDLMTTTEAQADAARQVGDASVYKYYAKAAGYRTLVGFVVAMSVFAFCDAFPSIWLKWWAEANEKGAGTNLGKWFGVYTLLCVGALVSCFIGMWQLFILAINKTASQFHEILLRAVSHAPIAFHATTDTGTTINRFSQDLQLIDMELPPAAMGVTMSTAFGFAQFILVCVSSRYLSILVPFLILAFYLLGHFYLRTARQLRQMAIDLKAPLYTHFMQTLTGMVSIRAFGWQGRSARQNILILDKSQRPNYLLYCAQRWLTLAVNIIIMLVAIALIVVVTNLREAIGPGYVGVALSNILAFSFTVQAIITSWVQLEVSLGAVARIKTFAKALPSEDDLAGLTESASDAAESSWPPKGQVSIRNLTASYSPSAKVLDNVSLEVEAGQKVCICGRTGSGKSSLFLSLLGLVEQDSGSILVDGVDLAALPREYLRSRIVAIPQEAYILPGSVRFNIDAHHQYESAAAEDRDAQRDHLIFEVLDKVGMRHMVEAREGGLDAPMDENTFSQGQMQLLMLARAMMRQTGGRLLLIDEATSSLDHAASAKIDEVIKTSFADWTVLAIVHKLEVTLDYDKVVVLDAGQVLEYDEPRALLARPSVFKKLYESSTEG</sequence>
<dbReference type="EMBL" id="MU251244">
    <property type="protein sequence ID" value="KAG9258286.1"/>
    <property type="molecule type" value="Genomic_DNA"/>
</dbReference>
<dbReference type="InterPro" id="IPR003593">
    <property type="entry name" value="AAA+_ATPase"/>
</dbReference>
<evidence type="ECO:0000256" key="11">
    <source>
        <dbReference type="SAM" id="MobiDB-lite"/>
    </source>
</evidence>
<dbReference type="InterPro" id="IPR003439">
    <property type="entry name" value="ABC_transporter-like_ATP-bd"/>
</dbReference>
<feature type="transmembrane region" description="Helical" evidence="12">
    <location>
        <begin position="36"/>
        <end position="57"/>
    </location>
</feature>
<dbReference type="GO" id="GO:0140359">
    <property type="term" value="F:ABC-type transporter activity"/>
    <property type="evidence" value="ECO:0007669"/>
    <property type="project" value="InterPro"/>
</dbReference>
<protein>
    <submittedName>
        <fullName evidence="15">Multidrug resistance-like protein</fullName>
    </submittedName>
</protein>
<feature type="transmembrane region" description="Helical" evidence="12">
    <location>
        <begin position="1169"/>
        <end position="1189"/>
    </location>
</feature>
<feature type="transmembrane region" description="Helical" evidence="12">
    <location>
        <begin position="412"/>
        <end position="435"/>
    </location>
</feature>
<dbReference type="PANTHER" id="PTHR24223:SF269">
    <property type="entry name" value="ABC MULTIDRUG TRANSPORTER (EUROFUNG)-RELATED"/>
    <property type="match status" value="1"/>
</dbReference>
<evidence type="ECO:0000256" key="3">
    <source>
        <dbReference type="ARBA" id="ARBA00022448"/>
    </source>
</evidence>
<organism evidence="15 16">
    <name type="scientific">Emericellopsis atlantica</name>
    <dbReference type="NCBI Taxonomy" id="2614577"/>
    <lineage>
        <taxon>Eukaryota</taxon>
        <taxon>Fungi</taxon>
        <taxon>Dikarya</taxon>
        <taxon>Ascomycota</taxon>
        <taxon>Pezizomycotina</taxon>
        <taxon>Sordariomycetes</taxon>
        <taxon>Hypocreomycetidae</taxon>
        <taxon>Hypocreales</taxon>
        <taxon>Bionectriaceae</taxon>
        <taxon>Emericellopsis</taxon>
    </lineage>
</organism>
<keyword evidence="5 12" id="KW-0812">Transmembrane</keyword>
<feature type="transmembrane region" description="Helical" evidence="12">
    <location>
        <begin position="260"/>
        <end position="278"/>
    </location>
</feature>
<gene>
    <name evidence="15" type="ORF">F5Z01DRAFT_670933</name>
</gene>
<proteinExistence type="inferred from homology"/>
<feature type="domain" description="ABC transporter" evidence="13">
    <location>
        <begin position="640"/>
        <end position="883"/>
    </location>
</feature>
<dbReference type="Proteomes" id="UP000887229">
    <property type="component" value="Unassembled WGS sequence"/>
</dbReference>
<evidence type="ECO:0000256" key="5">
    <source>
        <dbReference type="ARBA" id="ARBA00022692"/>
    </source>
</evidence>
<dbReference type="InterPro" id="IPR027417">
    <property type="entry name" value="P-loop_NTPase"/>
</dbReference>
<feature type="domain" description="ABC transmembrane type-1" evidence="14">
    <location>
        <begin position="950"/>
        <end position="1226"/>
    </location>
</feature>
<keyword evidence="7" id="KW-0067">ATP-binding</keyword>
<feature type="domain" description="ABC transporter" evidence="13">
    <location>
        <begin position="1269"/>
        <end position="1513"/>
    </location>
</feature>
<dbReference type="Pfam" id="PF00005">
    <property type="entry name" value="ABC_tran"/>
    <property type="match status" value="2"/>
</dbReference>
<reference evidence="15" key="1">
    <citation type="journal article" date="2021" name="IMA Fungus">
        <title>Genomic characterization of three marine fungi, including Emericellopsis atlantica sp. nov. with signatures of a generalist lifestyle and marine biomass degradation.</title>
        <authorList>
            <person name="Hagestad O.C."/>
            <person name="Hou L."/>
            <person name="Andersen J.H."/>
            <person name="Hansen E.H."/>
            <person name="Altermark B."/>
            <person name="Li C."/>
            <person name="Kuhnert E."/>
            <person name="Cox R.J."/>
            <person name="Crous P.W."/>
            <person name="Spatafora J.W."/>
            <person name="Lail K."/>
            <person name="Amirebrahimi M."/>
            <person name="Lipzen A."/>
            <person name="Pangilinan J."/>
            <person name="Andreopoulos W."/>
            <person name="Hayes R.D."/>
            <person name="Ng V."/>
            <person name="Grigoriev I.V."/>
            <person name="Jackson S.A."/>
            <person name="Sutton T.D.S."/>
            <person name="Dobson A.D.W."/>
            <person name="Rama T."/>
        </authorList>
    </citation>
    <scope>NUCLEOTIDE SEQUENCE</scope>
    <source>
        <strain evidence="15">TS7</strain>
    </source>
</reference>
<dbReference type="GeneID" id="70295539"/>
<keyword evidence="6" id="KW-0547">Nucleotide-binding</keyword>
<evidence type="ECO:0000313" key="15">
    <source>
        <dbReference type="EMBL" id="KAG9258286.1"/>
    </source>
</evidence>
<dbReference type="InterPro" id="IPR056227">
    <property type="entry name" value="TMD0_ABC"/>
</dbReference>
<dbReference type="Pfam" id="PF24357">
    <property type="entry name" value="TMD0_ABC"/>
    <property type="match status" value="1"/>
</dbReference>
<comment type="caution">
    <text evidence="15">The sequence shown here is derived from an EMBL/GenBank/DDBJ whole genome shotgun (WGS) entry which is preliminary data.</text>
</comment>
<dbReference type="InterPro" id="IPR036640">
    <property type="entry name" value="ABC1_TM_sf"/>
</dbReference>
<evidence type="ECO:0000256" key="10">
    <source>
        <dbReference type="ARBA" id="ARBA00023180"/>
    </source>
</evidence>
<evidence type="ECO:0000256" key="7">
    <source>
        <dbReference type="ARBA" id="ARBA00022840"/>
    </source>
</evidence>
<dbReference type="InterPro" id="IPR044746">
    <property type="entry name" value="ABCC_6TM_D1"/>
</dbReference>
<dbReference type="Gene3D" id="1.20.1560.10">
    <property type="entry name" value="ABC transporter type 1, transmembrane domain"/>
    <property type="match status" value="2"/>
</dbReference>
<dbReference type="PANTHER" id="PTHR24223">
    <property type="entry name" value="ATP-BINDING CASSETTE SUB-FAMILY C"/>
    <property type="match status" value="1"/>
</dbReference>
<dbReference type="Pfam" id="PF00664">
    <property type="entry name" value="ABC_membrane"/>
    <property type="match status" value="1"/>
</dbReference>
<feature type="transmembrane region" description="Helical" evidence="12">
    <location>
        <begin position="527"/>
        <end position="544"/>
    </location>
</feature>
<keyword evidence="8 12" id="KW-1133">Transmembrane helix</keyword>
<dbReference type="InterPro" id="IPR017871">
    <property type="entry name" value="ABC_transporter-like_CS"/>
</dbReference>
<dbReference type="FunFam" id="1.20.1560.10:FF:000066">
    <property type="entry name" value="ABC multidrug transporter (Eurofung)"/>
    <property type="match status" value="1"/>
</dbReference>
<evidence type="ECO:0000256" key="8">
    <source>
        <dbReference type="ARBA" id="ARBA00022989"/>
    </source>
</evidence>
<evidence type="ECO:0000256" key="4">
    <source>
        <dbReference type="ARBA" id="ARBA00022475"/>
    </source>
</evidence>
<feature type="transmembrane region" description="Helical" evidence="12">
    <location>
        <begin position="945"/>
        <end position="966"/>
    </location>
</feature>
<feature type="transmembrane region" description="Helical" evidence="12">
    <location>
        <begin position="986"/>
        <end position="1012"/>
    </location>
</feature>
<name>A0A9P8CVP2_9HYPO</name>
<feature type="transmembrane region" description="Helical" evidence="12">
    <location>
        <begin position="1085"/>
        <end position="1105"/>
    </location>
</feature>
<dbReference type="InterPro" id="IPR044726">
    <property type="entry name" value="ABCC_6TM_D2"/>
</dbReference>
<dbReference type="Gene3D" id="3.40.50.300">
    <property type="entry name" value="P-loop containing nucleotide triphosphate hydrolases"/>
    <property type="match status" value="2"/>
</dbReference>
<dbReference type="PROSITE" id="PS50893">
    <property type="entry name" value="ABC_TRANSPORTER_2"/>
    <property type="match status" value="2"/>
</dbReference>